<comment type="caution">
    <text evidence="4">The sequence shown here is derived from an EMBL/GenBank/DDBJ whole genome shotgun (WGS) entry which is preliminary data.</text>
</comment>
<dbReference type="PROSITE" id="PS50937">
    <property type="entry name" value="HTH_MERR_2"/>
    <property type="match status" value="1"/>
</dbReference>
<evidence type="ECO:0000256" key="2">
    <source>
        <dbReference type="SAM" id="Coils"/>
    </source>
</evidence>
<sequence length="145" mass="17201">MKEEKLTIGQFSDLVGLSTYTLRYYESEELIIPKRDDNNRRFYTQDDVKWLGFLLHLKGTGMTMSEIKTYVQLRAQGDSTNRKRQKLLEEVKKRALDQIAETKRNLEVISHKIDWYDKKENAVINEDESFENYLEKMKDNNKGEA</sequence>
<dbReference type="Gene3D" id="1.10.1660.10">
    <property type="match status" value="1"/>
</dbReference>
<dbReference type="SUPFAM" id="SSF46955">
    <property type="entry name" value="Putative DNA-binding domain"/>
    <property type="match status" value="1"/>
</dbReference>
<dbReference type="InterPro" id="IPR047057">
    <property type="entry name" value="MerR_fam"/>
</dbReference>
<evidence type="ECO:0000256" key="1">
    <source>
        <dbReference type="ARBA" id="ARBA00023125"/>
    </source>
</evidence>
<dbReference type="CDD" id="cd01109">
    <property type="entry name" value="HTH_YyaN"/>
    <property type="match status" value="1"/>
</dbReference>
<dbReference type="Proteomes" id="UP001377804">
    <property type="component" value="Unassembled WGS sequence"/>
</dbReference>
<accession>A0ABU8SF99</accession>
<dbReference type="PANTHER" id="PTHR30204:SF83">
    <property type="entry name" value="TRANSCRIPTIONAL REGULATOR, MERR FAMILY"/>
    <property type="match status" value="1"/>
</dbReference>
<keyword evidence="5" id="KW-1185">Reference proteome</keyword>
<dbReference type="InterPro" id="IPR009061">
    <property type="entry name" value="DNA-bd_dom_put_sf"/>
</dbReference>
<keyword evidence="2" id="KW-0175">Coiled coil</keyword>
<dbReference type="InterPro" id="IPR000551">
    <property type="entry name" value="MerR-type_HTH_dom"/>
</dbReference>
<dbReference type="SMART" id="SM00422">
    <property type="entry name" value="HTH_MERR"/>
    <property type="match status" value="1"/>
</dbReference>
<evidence type="ECO:0000313" key="4">
    <source>
        <dbReference type="EMBL" id="MEJ6347685.1"/>
    </source>
</evidence>
<gene>
    <name evidence="4" type="ORF">R4Y45_00215</name>
</gene>
<feature type="coiled-coil region" evidence="2">
    <location>
        <begin position="85"/>
        <end position="112"/>
    </location>
</feature>
<keyword evidence="1" id="KW-0238">DNA-binding</keyword>
<proteinExistence type="predicted"/>
<reference evidence="4 5" key="1">
    <citation type="submission" date="2023-10" db="EMBL/GenBank/DDBJ databases">
        <title>Holzapfeliella saturejae sp. nov. isolated from Satureja montana flowers.</title>
        <authorList>
            <person name="Alcantara C."/>
            <person name="Zuniga M."/>
            <person name="Landete J.M."/>
            <person name="Monedero V."/>
        </authorList>
    </citation>
    <scope>NUCLEOTIDE SEQUENCE [LARGE SCALE GENOMIC DNA]</scope>
    <source>
        <strain evidence="4 5">He02</strain>
    </source>
</reference>
<organism evidence="4 5">
    <name type="scientific">Holzapfeliella saturejae</name>
    <dbReference type="NCBI Taxonomy" id="3082953"/>
    <lineage>
        <taxon>Bacteria</taxon>
        <taxon>Bacillati</taxon>
        <taxon>Bacillota</taxon>
        <taxon>Bacilli</taxon>
        <taxon>Lactobacillales</taxon>
        <taxon>Lactobacillaceae</taxon>
        <taxon>Holzapfeliella</taxon>
    </lineage>
</organism>
<dbReference type="RefSeq" id="WP_339968072.1">
    <property type="nucleotide sequence ID" value="NZ_JAWMWG010000001.1"/>
</dbReference>
<dbReference type="EMBL" id="JAWMWG010000001">
    <property type="protein sequence ID" value="MEJ6347685.1"/>
    <property type="molecule type" value="Genomic_DNA"/>
</dbReference>
<name>A0ABU8SF99_9LACO</name>
<dbReference type="PANTHER" id="PTHR30204">
    <property type="entry name" value="REDOX-CYCLING DRUG-SENSING TRANSCRIPTIONAL ACTIVATOR SOXR"/>
    <property type="match status" value="1"/>
</dbReference>
<dbReference type="Pfam" id="PF13411">
    <property type="entry name" value="MerR_1"/>
    <property type="match status" value="1"/>
</dbReference>
<protein>
    <submittedName>
        <fullName evidence="4">MerR family transcriptional regulator</fullName>
    </submittedName>
</protein>
<evidence type="ECO:0000259" key="3">
    <source>
        <dbReference type="PROSITE" id="PS50937"/>
    </source>
</evidence>
<evidence type="ECO:0000313" key="5">
    <source>
        <dbReference type="Proteomes" id="UP001377804"/>
    </source>
</evidence>
<feature type="domain" description="HTH merR-type" evidence="3">
    <location>
        <begin position="5"/>
        <end position="73"/>
    </location>
</feature>